<feature type="region of interest" description="Disordered" evidence="1">
    <location>
        <begin position="1"/>
        <end position="50"/>
    </location>
</feature>
<gene>
    <name evidence="2" type="ORF">RCL2_002638800</name>
</gene>
<dbReference type="Pfam" id="PF13245">
    <property type="entry name" value="AAA_19"/>
    <property type="match status" value="1"/>
</dbReference>
<sequence>MVLQCPQCGKDDFKKTRDLTNHLNRNPQLSAPNSPSPVVHHEEVPERSDQATHLSIKDLANWLAKPEIKNNPAIINKKIPKTDTKWFDLMEKSSSKRQKKTKVSPLIEEDSEAGSGPITQAYREERKDDSKEDPKDLDKKMAKDKFKVDGAEYTFSTWFAKVSSKVLTNILLSARSEQEVAKKAKEVYLQRGLCNEKAISEKIESLIRKYKTENKGSPEWIAFIEENFESTEMYEAGMTEGRAKEILNAIDNDKFLIRVKFVRNGSSYDGRHNYAFKIVDKYQPIRESKRAGKKFVPGGPNVILTKKTKPGFWVGIDKKFLVKIIRGENQSEYIELDANAVVYGLYQIWEPDSKRLMPMKDGTLNCVAQRVIEHFEKAKRRYGLTNIRKQKIGTWEKRMRQPGARVDDVAELEKILKRPIKLLDITHGTIFNSGKYRTGRFEEIEMVVHNGHAFPRNHHFPRDQMVEYYNDNAWKAINKALQGPEAIWLIGLGPGEGEILEEIQSISQFVLEDGRIISEERKQESLESLKIVELAEQVFGTNHARDKLANEINDWHPTPAIENIVCIDMKECYPAIAVNGELPSDDITGFAQVRSYKFVPNIHSAIPVWYGKHFACRSGEECGKTKGWTPIVLLRYLLEVDILESVTIGEAIISLTKQTKVWLPKNWDISCAIIGKFTQGNKVEEKCLTHRVVIDKGELDFLIQDCIKERTYAGSDKCPLGCILTYYEGHQPQYTHLRASMLAYAHINLLEMLRRFGPNEVVRIATDFIYIRREVLYKIENVSAFFKQAKHPPNHKGKVDTKVIVHVANRNQVYLSCNEHKPFVCAVCFGEWYFHLGHWKNACSLNHRFQDDLPQSLNKGAEERIQEIQPGQWRDKGEKIHGPDPNVIYWPKNRHWESIKNITDSIAPSIHDPITRSRVSYLNGSGSSGKTTRAIRIFKDINIVVFIYTNALAKDFQNDRKVKAQTWHSFFRWNSVGEWTSERMEEKKFPRVVIWDEVYTVPRHILKMFINYLLEQKCQVICCGDDAQPPPFFGEMPHSWLKERADYYEEVLTDYQAKCPRLQDQEKWEYLEAEWKPSDCILSAHLLSRRIASQRCLKLYQEKYPNVLIPLIYRPRDGRKQNCLVPIPGSSEKKELVKNDIVNLPLNTLPNKFLKDMLADKKVIDWELGYAMTIHTSQGMTLKSPQRVWVIDENLAWDNLIYLAVGRVEYLSQLIWAEAPPLPPEIAQEIEEAKKKRRLEHELRPSIQEKLIKYMGQDKEKGRDFNLTVDYILMLKQNQEDKCALCLIEMKFEWDQPGDILQWTVDRIHNNLEHIKRNVRLTCLLCNRNHRV</sequence>
<dbReference type="SUPFAM" id="SSF52540">
    <property type="entry name" value="P-loop containing nucleoside triphosphate hydrolases"/>
    <property type="match status" value="2"/>
</dbReference>
<dbReference type="InterPro" id="IPR027417">
    <property type="entry name" value="P-loop_NTPase"/>
</dbReference>
<proteinExistence type="predicted"/>
<dbReference type="EMBL" id="BLAL01000285">
    <property type="protein sequence ID" value="GES99909.1"/>
    <property type="molecule type" value="Genomic_DNA"/>
</dbReference>
<feature type="region of interest" description="Disordered" evidence="1">
    <location>
        <begin position="90"/>
        <end position="138"/>
    </location>
</feature>
<evidence type="ECO:0000313" key="2">
    <source>
        <dbReference type="EMBL" id="GES99909.1"/>
    </source>
</evidence>
<reference evidence="2" key="1">
    <citation type="submission" date="2019-10" db="EMBL/GenBank/DDBJ databases">
        <title>Conservation and host-specific expression of non-tandemly repeated heterogenous ribosome RNA gene in arbuscular mycorrhizal fungi.</title>
        <authorList>
            <person name="Maeda T."/>
            <person name="Kobayashi Y."/>
            <person name="Nakagawa T."/>
            <person name="Ezawa T."/>
            <person name="Yamaguchi K."/>
            <person name="Bino T."/>
            <person name="Nishimoto Y."/>
            <person name="Shigenobu S."/>
            <person name="Kawaguchi M."/>
        </authorList>
    </citation>
    <scope>NUCLEOTIDE SEQUENCE</scope>
    <source>
        <strain evidence="2">HR1</strain>
    </source>
</reference>
<dbReference type="Gene3D" id="3.30.40.220">
    <property type="match status" value="1"/>
</dbReference>
<name>A0A8H3M6C2_9GLOM</name>
<evidence type="ECO:0000313" key="3">
    <source>
        <dbReference type="Proteomes" id="UP000615446"/>
    </source>
</evidence>
<dbReference type="Gene3D" id="3.40.50.300">
    <property type="entry name" value="P-loop containing nucleotide triphosphate hydrolases"/>
    <property type="match status" value="1"/>
</dbReference>
<comment type="caution">
    <text evidence="2">The sequence shown here is derived from an EMBL/GenBank/DDBJ whole genome shotgun (WGS) entry which is preliminary data.</text>
</comment>
<dbReference type="CDD" id="cd18809">
    <property type="entry name" value="SF1_C_RecD"/>
    <property type="match status" value="1"/>
</dbReference>
<feature type="compositionally biased region" description="Basic and acidic residues" evidence="1">
    <location>
        <begin position="39"/>
        <end position="50"/>
    </location>
</feature>
<feature type="compositionally biased region" description="Polar residues" evidence="1">
    <location>
        <begin position="21"/>
        <end position="33"/>
    </location>
</feature>
<feature type="compositionally biased region" description="Basic and acidic residues" evidence="1">
    <location>
        <begin position="122"/>
        <end position="138"/>
    </location>
</feature>
<evidence type="ECO:0000256" key="1">
    <source>
        <dbReference type="SAM" id="MobiDB-lite"/>
    </source>
</evidence>
<feature type="compositionally biased region" description="Basic and acidic residues" evidence="1">
    <location>
        <begin position="9"/>
        <end position="20"/>
    </location>
</feature>
<dbReference type="Proteomes" id="UP000615446">
    <property type="component" value="Unassembled WGS sequence"/>
</dbReference>
<accession>A0A8H3M6C2</accession>
<protein>
    <submittedName>
        <fullName evidence="2">Uncharacterized protein</fullName>
    </submittedName>
</protein>
<dbReference type="OrthoDB" id="2405788at2759"/>
<organism evidence="2 3">
    <name type="scientific">Rhizophagus clarus</name>
    <dbReference type="NCBI Taxonomy" id="94130"/>
    <lineage>
        <taxon>Eukaryota</taxon>
        <taxon>Fungi</taxon>
        <taxon>Fungi incertae sedis</taxon>
        <taxon>Mucoromycota</taxon>
        <taxon>Glomeromycotina</taxon>
        <taxon>Glomeromycetes</taxon>
        <taxon>Glomerales</taxon>
        <taxon>Glomeraceae</taxon>
        <taxon>Rhizophagus</taxon>
    </lineage>
</organism>